<sequence>MPNNQQLQKIEELAHGTLPNGPPPPPGAISAEGITNLQLVEFNENFEVAFFSSLLFNVTTNVSGFEISDSKQRDFVIEVLTAVLAQEELHAINAEQGLQSQNQQPILPCKYVFPTTTFDDAIVLAATFTDLVLGTLQDVIEVFADNNDNAATRGVASVIGQEGEQEGFYRLLQNKKLIPNALPFLTTSVRDFAFSALQGFVVPGSCPNEDLINLKIFGILNLNTKVIQPKDQDLSFSFDINSLKQSKNLDFKALFGSSSGPDDYSKYDYTKLSLVLINQQNLPIVEPLKNVQVKGSVVSFDALFPFEENSLNSLTIAAVTVGKGPFASARDVADATLFAPALIEVN</sequence>
<dbReference type="OrthoDB" id="5293813at2759"/>
<accession>A0A9P4NR56</accession>
<organism evidence="1 2">
    <name type="scientific">Tothia fuscella</name>
    <dbReference type="NCBI Taxonomy" id="1048955"/>
    <lineage>
        <taxon>Eukaryota</taxon>
        <taxon>Fungi</taxon>
        <taxon>Dikarya</taxon>
        <taxon>Ascomycota</taxon>
        <taxon>Pezizomycotina</taxon>
        <taxon>Dothideomycetes</taxon>
        <taxon>Pleosporomycetidae</taxon>
        <taxon>Venturiales</taxon>
        <taxon>Cylindrosympodiaceae</taxon>
        <taxon>Tothia</taxon>
    </lineage>
</organism>
<reference evidence="1" key="1">
    <citation type="journal article" date="2020" name="Stud. Mycol.">
        <title>101 Dothideomycetes genomes: a test case for predicting lifestyles and emergence of pathogens.</title>
        <authorList>
            <person name="Haridas S."/>
            <person name="Albert R."/>
            <person name="Binder M."/>
            <person name="Bloem J."/>
            <person name="Labutti K."/>
            <person name="Salamov A."/>
            <person name="Andreopoulos B."/>
            <person name="Baker S."/>
            <person name="Barry K."/>
            <person name="Bills G."/>
            <person name="Bluhm B."/>
            <person name="Cannon C."/>
            <person name="Castanera R."/>
            <person name="Culley D."/>
            <person name="Daum C."/>
            <person name="Ezra D."/>
            <person name="Gonzalez J."/>
            <person name="Henrissat B."/>
            <person name="Kuo A."/>
            <person name="Liang C."/>
            <person name="Lipzen A."/>
            <person name="Lutzoni F."/>
            <person name="Magnuson J."/>
            <person name="Mondo S."/>
            <person name="Nolan M."/>
            <person name="Ohm R."/>
            <person name="Pangilinan J."/>
            <person name="Park H.-J."/>
            <person name="Ramirez L."/>
            <person name="Alfaro M."/>
            <person name="Sun H."/>
            <person name="Tritt A."/>
            <person name="Yoshinaga Y."/>
            <person name="Zwiers L.-H."/>
            <person name="Turgeon B."/>
            <person name="Goodwin S."/>
            <person name="Spatafora J."/>
            <person name="Crous P."/>
            <person name="Grigoriev I."/>
        </authorList>
    </citation>
    <scope>NUCLEOTIDE SEQUENCE</scope>
    <source>
        <strain evidence="1">CBS 130266</strain>
    </source>
</reference>
<proteinExistence type="predicted"/>
<evidence type="ECO:0000313" key="2">
    <source>
        <dbReference type="Proteomes" id="UP000800235"/>
    </source>
</evidence>
<dbReference type="AlphaFoldDB" id="A0A9P4NR56"/>
<name>A0A9P4NR56_9PEZI</name>
<evidence type="ECO:0000313" key="1">
    <source>
        <dbReference type="EMBL" id="KAF2430137.1"/>
    </source>
</evidence>
<dbReference type="Proteomes" id="UP000800235">
    <property type="component" value="Unassembled WGS sequence"/>
</dbReference>
<protein>
    <submittedName>
        <fullName evidence="1">Late sexual development protein</fullName>
    </submittedName>
</protein>
<keyword evidence="2" id="KW-1185">Reference proteome</keyword>
<gene>
    <name evidence="1" type="ORF">EJ08DRAFT_670664</name>
</gene>
<comment type="caution">
    <text evidence="1">The sequence shown here is derived from an EMBL/GenBank/DDBJ whole genome shotgun (WGS) entry which is preliminary data.</text>
</comment>
<dbReference type="EMBL" id="MU007041">
    <property type="protein sequence ID" value="KAF2430137.1"/>
    <property type="molecule type" value="Genomic_DNA"/>
</dbReference>